<gene>
    <name evidence="6" type="primary">rpsQ</name>
    <name evidence="8" type="ORF">UX92_C0006G0011</name>
</gene>
<comment type="similarity">
    <text evidence="1 6 7">Belongs to the universal ribosomal protein uS17 family.</text>
</comment>
<dbReference type="SUPFAM" id="SSF50249">
    <property type="entry name" value="Nucleic acid-binding proteins"/>
    <property type="match status" value="1"/>
</dbReference>
<evidence type="ECO:0000313" key="8">
    <source>
        <dbReference type="EMBL" id="KKU69964.1"/>
    </source>
</evidence>
<keyword evidence="5 6" id="KW-0687">Ribonucleoprotein</keyword>
<dbReference type="EMBL" id="LCOA01000006">
    <property type="protein sequence ID" value="KKU69964.1"/>
    <property type="molecule type" value="Genomic_DNA"/>
</dbReference>
<dbReference type="PROSITE" id="PS00056">
    <property type="entry name" value="RIBOSOMAL_S17"/>
    <property type="match status" value="1"/>
</dbReference>
<keyword evidence="3 6" id="KW-0694">RNA-binding</keyword>
<proteinExistence type="inferred from homology"/>
<dbReference type="Proteomes" id="UP000034565">
    <property type="component" value="Unassembled WGS sequence"/>
</dbReference>
<dbReference type="GO" id="GO:0019843">
    <property type="term" value="F:rRNA binding"/>
    <property type="evidence" value="ECO:0007669"/>
    <property type="project" value="UniProtKB-UniRule"/>
</dbReference>
<comment type="function">
    <text evidence="6">One of the primary rRNA binding proteins, it binds specifically to the 5'-end of 16S ribosomal RNA.</text>
</comment>
<keyword evidence="2 6" id="KW-0699">rRNA-binding</keyword>
<dbReference type="GO" id="GO:0003735">
    <property type="term" value="F:structural constituent of ribosome"/>
    <property type="evidence" value="ECO:0007669"/>
    <property type="project" value="UniProtKB-UniRule"/>
</dbReference>
<comment type="caution">
    <text evidence="8">The sequence shown here is derived from an EMBL/GenBank/DDBJ whole genome shotgun (WGS) entry which is preliminary data.</text>
</comment>
<reference evidence="8 9" key="1">
    <citation type="journal article" date="2015" name="Nature">
        <title>rRNA introns, odd ribosomes, and small enigmatic genomes across a large radiation of phyla.</title>
        <authorList>
            <person name="Brown C.T."/>
            <person name="Hug L.A."/>
            <person name="Thomas B.C."/>
            <person name="Sharon I."/>
            <person name="Castelle C.J."/>
            <person name="Singh A."/>
            <person name="Wilkins M.J."/>
            <person name="Williams K.H."/>
            <person name="Banfield J.F."/>
        </authorList>
    </citation>
    <scope>NUCLEOTIDE SEQUENCE [LARGE SCALE GENOMIC DNA]</scope>
</reference>
<evidence type="ECO:0000256" key="6">
    <source>
        <dbReference type="HAMAP-Rule" id="MF_01345"/>
    </source>
</evidence>
<dbReference type="GO" id="GO:0022627">
    <property type="term" value="C:cytosolic small ribosomal subunit"/>
    <property type="evidence" value="ECO:0007669"/>
    <property type="project" value="UniProtKB-UniRule"/>
</dbReference>
<dbReference type="NCBIfam" id="NF004123">
    <property type="entry name" value="PRK05610.1"/>
    <property type="match status" value="1"/>
</dbReference>
<dbReference type="InterPro" id="IPR019984">
    <property type="entry name" value="Ribosomal_uS17_bact/chlr"/>
</dbReference>
<protein>
    <recommendedName>
        <fullName evidence="6">Small ribosomal subunit protein uS17</fullName>
    </recommendedName>
</protein>
<evidence type="ECO:0000256" key="5">
    <source>
        <dbReference type="ARBA" id="ARBA00023274"/>
    </source>
</evidence>
<evidence type="ECO:0000256" key="2">
    <source>
        <dbReference type="ARBA" id="ARBA00022730"/>
    </source>
</evidence>
<dbReference type="InterPro" id="IPR019979">
    <property type="entry name" value="Ribosomal_uS17_CS"/>
</dbReference>
<dbReference type="NCBIfam" id="TIGR03635">
    <property type="entry name" value="uS17_bact"/>
    <property type="match status" value="1"/>
</dbReference>
<dbReference type="GO" id="GO:0006412">
    <property type="term" value="P:translation"/>
    <property type="evidence" value="ECO:0007669"/>
    <property type="project" value="UniProtKB-UniRule"/>
</dbReference>
<evidence type="ECO:0000256" key="4">
    <source>
        <dbReference type="ARBA" id="ARBA00022980"/>
    </source>
</evidence>
<dbReference type="AlphaFoldDB" id="A0A0G1SKE4"/>
<dbReference type="CDD" id="cd00364">
    <property type="entry name" value="Ribosomal_uS17"/>
    <property type="match status" value="1"/>
</dbReference>
<organism evidence="8 9">
    <name type="scientific">Candidatus Amesbacteria bacterium GW2011_GWA1_47_20</name>
    <dbReference type="NCBI Taxonomy" id="1618354"/>
    <lineage>
        <taxon>Bacteria</taxon>
        <taxon>Candidatus Amesiibacteriota</taxon>
    </lineage>
</organism>
<evidence type="ECO:0000256" key="1">
    <source>
        <dbReference type="ARBA" id="ARBA00010254"/>
    </source>
</evidence>
<evidence type="ECO:0000313" key="9">
    <source>
        <dbReference type="Proteomes" id="UP000034565"/>
    </source>
</evidence>
<dbReference type="InterPro" id="IPR012340">
    <property type="entry name" value="NA-bd_OB-fold"/>
</dbReference>
<sequence>MKILSGKVVSNKMAKTVVVEVDRFVTHPMYHKRIKRTQKFHAHDEQGVKIGDVVKIAEVKPISRTKTWKIV</sequence>
<dbReference type="Gene3D" id="2.40.50.140">
    <property type="entry name" value="Nucleic acid-binding proteins"/>
    <property type="match status" value="1"/>
</dbReference>
<dbReference type="PANTHER" id="PTHR10744">
    <property type="entry name" value="40S RIBOSOMAL PROTEIN S11 FAMILY MEMBER"/>
    <property type="match status" value="1"/>
</dbReference>
<keyword evidence="4 6" id="KW-0689">Ribosomal protein</keyword>
<dbReference type="InterPro" id="IPR000266">
    <property type="entry name" value="Ribosomal_uS17"/>
</dbReference>
<comment type="subunit">
    <text evidence="6">Part of the 30S ribosomal subunit.</text>
</comment>
<evidence type="ECO:0000256" key="3">
    <source>
        <dbReference type="ARBA" id="ARBA00022884"/>
    </source>
</evidence>
<dbReference type="HAMAP" id="MF_01345_B">
    <property type="entry name" value="Ribosomal_uS17_B"/>
    <property type="match status" value="1"/>
</dbReference>
<dbReference type="Pfam" id="PF00366">
    <property type="entry name" value="Ribosomal_S17"/>
    <property type="match status" value="1"/>
</dbReference>
<evidence type="ECO:0000256" key="7">
    <source>
        <dbReference type="RuleBase" id="RU003872"/>
    </source>
</evidence>
<dbReference type="PRINTS" id="PR00973">
    <property type="entry name" value="RIBOSOMALS17"/>
</dbReference>
<accession>A0A0G1SKE4</accession>
<name>A0A0G1SKE4_9BACT</name>
<dbReference type="PANTHER" id="PTHR10744:SF1">
    <property type="entry name" value="SMALL RIBOSOMAL SUBUNIT PROTEIN US17M"/>
    <property type="match status" value="1"/>
</dbReference>